<dbReference type="PANTHER" id="PTHR35372">
    <property type="entry name" value="ATP BINDING PROTEIN-RELATED"/>
    <property type="match status" value="1"/>
</dbReference>
<evidence type="ECO:0000313" key="6">
    <source>
        <dbReference type="Proteomes" id="UP000054558"/>
    </source>
</evidence>
<dbReference type="InterPro" id="IPR014818">
    <property type="entry name" value="Phage/plasmid_primase_P4_C"/>
</dbReference>
<evidence type="ECO:0000259" key="4">
    <source>
        <dbReference type="PROSITE" id="PS51206"/>
    </source>
</evidence>
<reference evidence="5 6" key="1">
    <citation type="journal article" date="2014" name="Nat. Commun.">
        <title>Klebsormidium flaccidum genome reveals primary factors for plant terrestrial adaptation.</title>
        <authorList>
            <person name="Hori K."/>
            <person name="Maruyama F."/>
            <person name="Fujisawa T."/>
            <person name="Togashi T."/>
            <person name="Yamamoto N."/>
            <person name="Seo M."/>
            <person name="Sato S."/>
            <person name="Yamada T."/>
            <person name="Mori H."/>
            <person name="Tajima N."/>
            <person name="Moriyama T."/>
            <person name="Ikeuchi M."/>
            <person name="Watanabe M."/>
            <person name="Wada H."/>
            <person name="Kobayashi K."/>
            <person name="Saito M."/>
            <person name="Masuda T."/>
            <person name="Sasaki-Sekimoto Y."/>
            <person name="Mashiguchi K."/>
            <person name="Awai K."/>
            <person name="Shimojima M."/>
            <person name="Masuda S."/>
            <person name="Iwai M."/>
            <person name="Nobusawa T."/>
            <person name="Narise T."/>
            <person name="Kondo S."/>
            <person name="Saito H."/>
            <person name="Sato R."/>
            <person name="Murakawa M."/>
            <person name="Ihara Y."/>
            <person name="Oshima-Yamada Y."/>
            <person name="Ohtaka K."/>
            <person name="Satoh M."/>
            <person name="Sonobe K."/>
            <person name="Ishii M."/>
            <person name="Ohtani R."/>
            <person name="Kanamori-Sato M."/>
            <person name="Honoki R."/>
            <person name="Miyazaki D."/>
            <person name="Mochizuki H."/>
            <person name="Umetsu J."/>
            <person name="Higashi K."/>
            <person name="Shibata D."/>
            <person name="Kamiya Y."/>
            <person name="Sato N."/>
            <person name="Nakamura Y."/>
            <person name="Tabata S."/>
            <person name="Ida S."/>
            <person name="Kurokawa K."/>
            <person name="Ohta H."/>
        </authorList>
    </citation>
    <scope>NUCLEOTIDE SEQUENCE [LARGE SCALE GENOMIC DNA]</scope>
    <source>
        <strain evidence="5 6">NIES-2285</strain>
    </source>
</reference>
<evidence type="ECO:0000313" key="5">
    <source>
        <dbReference type="EMBL" id="GAQ91550.1"/>
    </source>
</evidence>
<proteinExistence type="predicted"/>
<dbReference type="PANTHER" id="PTHR35372:SF2">
    <property type="entry name" value="SF3 HELICASE DOMAIN-CONTAINING PROTEIN"/>
    <property type="match status" value="1"/>
</dbReference>
<evidence type="ECO:0000256" key="2">
    <source>
        <dbReference type="ARBA" id="ARBA00022801"/>
    </source>
</evidence>
<evidence type="ECO:0000256" key="1">
    <source>
        <dbReference type="ARBA" id="ARBA00022741"/>
    </source>
</evidence>
<keyword evidence="1" id="KW-0547">Nucleotide-binding</keyword>
<evidence type="ECO:0000256" key="3">
    <source>
        <dbReference type="ARBA" id="ARBA00022840"/>
    </source>
</evidence>
<sequence length="484" mass="53892">MFPVAASFSDASPLNSGRDRLYENRELLPLPFLRQNLSVSAGDEGGALIIDRLQTYTGRKLVFCNEKWFYWNGSIWMVDVAGRVASQICRGELNKISKAYKKEKASDAEGEGSQVEEEKKPRKEKLVNFNFNAKMSQIMTTLKGYCLEPAFEEALNTNRDALPLQNGVILLESGILVAHHPKYLWSFKLSVRWPSTGLATPLGRTGEFLRQITHTPEALAYLQRILGYGITGHISNQVMLTMIGEGGAGKSLLLALLRRLIGPFYKDVSKDMLVTSKGQRPLGKGAANPAEAGLRHIRIAACTESEETDELAESNVKRLTGEATITSRGLYTDYVTFATTQLAEPEKLLVFLVQGAKDWYASGKRLLDMPESSKTYMQSWEQDNDPFAAFLQEEGRLNVKAFESTRSLMDAYNNPDRMVDGARFGDTGAPQILNDRKFADACKKKGLEGPDKPSKLRFANPGHIVRGYRGFQLNTPTKESILEK</sequence>
<protein>
    <recommendedName>
        <fullName evidence="4">SF3 helicase domain-containing protein</fullName>
    </recommendedName>
</protein>
<keyword evidence="3" id="KW-0067">ATP-binding</keyword>
<dbReference type="PROSITE" id="PS51206">
    <property type="entry name" value="SF3_HELICASE_1"/>
    <property type="match status" value="1"/>
</dbReference>
<dbReference type="Pfam" id="PF08706">
    <property type="entry name" value="D5_N"/>
    <property type="match status" value="1"/>
</dbReference>
<gene>
    <name evidence="5" type="ORF">KFL_008050020</name>
</gene>
<keyword evidence="6" id="KW-1185">Reference proteome</keyword>
<dbReference type="EMBL" id="DF237754">
    <property type="protein sequence ID" value="GAQ91550.1"/>
    <property type="molecule type" value="Genomic_DNA"/>
</dbReference>
<name>A0A1Y1IL18_KLENI</name>
<dbReference type="GO" id="GO:0016787">
    <property type="term" value="F:hydrolase activity"/>
    <property type="evidence" value="ECO:0007669"/>
    <property type="project" value="UniProtKB-KW"/>
</dbReference>
<dbReference type="Proteomes" id="UP000054558">
    <property type="component" value="Unassembled WGS sequence"/>
</dbReference>
<dbReference type="InterPro" id="IPR051620">
    <property type="entry name" value="ORF904-like_C"/>
</dbReference>
<organism evidence="5 6">
    <name type="scientific">Klebsormidium nitens</name>
    <name type="common">Green alga</name>
    <name type="synonym">Ulothrix nitens</name>
    <dbReference type="NCBI Taxonomy" id="105231"/>
    <lineage>
        <taxon>Eukaryota</taxon>
        <taxon>Viridiplantae</taxon>
        <taxon>Streptophyta</taxon>
        <taxon>Klebsormidiophyceae</taxon>
        <taxon>Klebsormidiales</taxon>
        <taxon>Klebsormidiaceae</taxon>
        <taxon>Klebsormidium</taxon>
    </lineage>
</organism>
<dbReference type="SMART" id="SM00885">
    <property type="entry name" value="D5_N"/>
    <property type="match status" value="1"/>
</dbReference>
<feature type="domain" description="SF3 helicase" evidence="4">
    <location>
        <begin position="217"/>
        <end position="417"/>
    </location>
</feature>
<accession>A0A1Y1IL18</accession>
<dbReference type="GO" id="GO:0005524">
    <property type="term" value="F:ATP binding"/>
    <property type="evidence" value="ECO:0007669"/>
    <property type="project" value="UniProtKB-KW"/>
</dbReference>
<dbReference type="InterPro" id="IPR014015">
    <property type="entry name" value="Helicase_SF3_DNA-vir"/>
</dbReference>
<dbReference type="AlphaFoldDB" id="A0A1Y1IL18"/>
<keyword evidence="2" id="KW-0378">Hydrolase</keyword>